<organism evidence="2 3">
    <name type="scientific">Rhizobium grahamii</name>
    <dbReference type="NCBI Taxonomy" id="1120045"/>
    <lineage>
        <taxon>Bacteria</taxon>
        <taxon>Pseudomonadati</taxon>
        <taxon>Pseudomonadota</taxon>
        <taxon>Alphaproteobacteria</taxon>
        <taxon>Hyphomicrobiales</taxon>
        <taxon>Rhizobiaceae</taxon>
        <taxon>Rhizobium/Agrobacterium group</taxon>
        <taxon>Rhizobium</taxon>
    </lineage>
</organism>
<evidence type="ECO:0000313" key="3">
    <source>
        <dbReference type="Proteomes" id="UP000326881"/>
    </source>
</evidence>
<keyword evidence="2" id="KW-0614">Plasmid</keyword>
<dbReference type="Pfam" id="PF06186">
    <property type="entry name" value="DUF992"/>
    <property type="match status" value="1"/>
</dbReference>
<dbReference type="EMBL" id="CP043499">
    <property type="protein sequence ID" value="QFY62561.1"/>
    <property type="molecule type" value="Genomic_DNA"/>
</dbReference>
<keyword evidence="1" id="KW-0732">Signal</keyword>
<dbReference type="OrthoDB" id="7362478at2"/>
<dbReference type="AlphaFoldDB" id="A0A5Q0CF32"/>
<evidence type="ECO:0000256" key="1">
    <source>
        <dbReference type="SAM" id="SignalP"/>
    </source>
</evidence>
<evidence type="ECO:0000313" key="2">
    <source>
        <dbReference type="EMBL" id="QFY62561.1"/>
    </source>
</evidence>
<keyword evidence="3" id="KW-1185">Reference proteome</keyword>
<geneLocation type="plasmid" evidence="2 3">
    <name>unnamed</name>
</geneLocation>
<feature type="chain" id="PRO_5024791608" evidence="1">
    <location>
        <begin position="24"/>
        <end position="156"/>
    </location>
</feature>
<dbReference type="InterPro" id="IPR009333">
    <property type="entry name" value="DUF992"/>
</dbReference>
<name>A0A5Q0CF32_9HYPH</name>
<proteinExistence type="predicted"/>
<reference evidence="2 3" key="1">
    <citation type="submission" date="2019-08" db="EMBL/GenBank/DDBJ databases">
        <title>Prosopis cineraria nodule microbiome.</title>
        <authorList>
            <person name="Ali R."/>
            <person name="Chaluvadi S.R."/>
            <person name="Wang X."/>
        </authorList>
    </citation>
    <scope>NUCLEOTIDE SEQUENCE [LARGE SCALE GENOMIC DNA]</scope>
    <source>
        <strain evidence="2 3">BG7</strain>
        <plasmid evidence="2 3">unnamed</plasmid>
    </source>
</reference>
<accession>A0A5Q0CF32</accession>
<dbReference type="KEGG" id="rgr:FZ934_19415"/>
<protein>
    <submittedName>
        <fullName evidence="2">DUF992 domain-containing protein</fullName>
    </submittedName>
</protein>
<sequence>MKKSYLLSLLAAGMLAAPAVANAERAEVGKLDCDVSAGIGVIVGSKQDVDCTFTPTTSGATQHYVGNITDFGLDVGTVEKGRMLWLVYNATREPVAGLQGTYSGVTADASVGIGAGANVLVGGSAKTLSLQPVSLEGDVGLNLAVGVTALKLRLAN</sequence>
<dbReference type="Proteomes" id="UP000326881">
    <property type="component" value="Plasmid unnamed"/>
</dbReference>
<dbReference type="RefSeq" id="WP_153272553.1">
    <property type="nucleotide sequence ID" value="NZ_CP043499.1"/>
</dbReference>
<feature type="signal peptide" evidence="1">
    <location>
        <begin position="1"/>
        <end position="23"/>
    </location>
</feature>
<gene>
    <name evidence="2" type="ORF">FZ934_19415</name>
</gene>